<protein>
    <submittedName>
        <fullName evidence="2">Uncharacterized protein</fullName>
    </submittedName>
</protein>
<accession>A0A6T8IRM7</accession>
<dbReference type="PROSITE" id="PS50082">
    <property type="entry name" value="WD_REPEATS_2"/>
    <property type="match status" value="1"/>
</dbReference>
<gene>
    <name evidence="2" type="ORF">HAND1043_LOCUS5878</name>
</gene>
<dbReference type="EMBL" id="HBFK01009798">
    <property type="protein sequence ID" value="CAD8739386.1"/>
    <property type="molecule type" value="Transcribed_RNA"/>
</dbReference>
<dbReference type="InterPro" id="IPR057221">
    <property type="entry name" value="DUF7899"/>
</dbReference>
<dbReference type="Gene3D" id="2.130.10.10">
    <property type="entry name" value="YVTN repeat-like/Quinoprotein amine dehydrogenase"/>
    <property type="match status" value="2"/>
</dbReference>
<dbReference type="PANTHER" id="PTHR31789:SF1">
    <property type="entry name" value="OS05G0482600 PROTEIN"/>
    <property type="match status" value="1"/>
</dbReference>
<dbReference type="PROSITE" id="PS50294">
    <property type="entry name" value="WD_REPEATS_REGION"/>
    <property type="match status" value="1"/>
</dbReference>
<feature type="repeat" description="WD" evidence="1">
    <location>
        <begin position="402"/>
        <end position="428"/>
    </location>
</feature>
<dbReference type="SUPFAM" id="SSF69322">
    <property type="entry name" value="Tricorn protease domain 2"/>
    <property type="match status" value="1"/>
</dbReference>
<dbReference type="PANTHER" id="PTHR31789">
    <property type="entry name" value="OS05G0482600 PROTEIN"/>
    <property type="match status" value="1"/>
</dbReference>
<dbReference type="AlphaFoldDB" id="A0A6T8IRM7"/>
<keyword evidence="1" id="KW-0853">WD repeat</keyword>
<reference evidence="2" key="1">
    <citation type="submission" date="2021-01" db="EMBL/GenBank/DDBJ databases">
        <authorList>
            <person name="Corre E."/>
            <person name="Pelletier E."/>
            <person name="Niang G."/>
            <person name="Scheremetjew M."/>
            <person name="Finn R."/>
            <person name="Kale V."/>
            <person name="Holt S."/>
            <person name="Cochrane G."/>
            <person name="Meng A."/>
            <person name="Brown T."/>
            <person name="Cohen L."/>
        </authorList>
    </citation>
    <scope>NUCLEOTIDE SEQUENCE</scope>
    <source>
        <strain evidence="2">CCMP441</strain>
    </source>
</reference>
<evidence type="ECO:0000256" key="1">
    <source>
        <dbReference type="PROSITE-ProRule" id="PRU00221"/>
    </source>
</evidence>
<dbReference type="InterPro" id="IPR015943">
    <property type="entry name" value="WD40/YVTN_repeat-like_dom_sf"/>
</dbReference>
<name>A0A6T8IRM7_HEMAN</name>
<dbReference type="Pfam" id="PF25463">
    <property type="entry name" value="DUF7899"/>
    <property type="match status" value="1"/>
</dbReference>
<sequence length="428" mass="49228">MRSPSRKGGEVNVVRKLAQRETSRRANRTFVRSNAHEKFKGYQLCADLDTHDPKASQLKLAFLKKRSKIMEIVAAKDVIFALAASGVCVAYARGAKDRGNTRLCFLNISPYEVIRSLFYNKANNSIITVSVYKQDNFSSLNCRSTPLEYIKRKQPDAGFAIFETESLKYPGFVEFDDVNGKVLTYSATDKVYKVWDLKNYTHLYSIHDKNIHEIKISPGIMLLIYHKSPNSGQVPLKILSIENGDVLQSFKHQLHRSKKIDFIEQFNEKLLVKQENENLQIIDVRTGDRTEVSSTQFMTPSAFIFLYENQLFLTFRQRNVAVWNFRGEKVTSFEDHTLWHQDCNTNNIYITSQQDLIISYCKQQDGSELGSINVSNILNGSCVARVRIRQGNIKDRMALEDVTALFYNEERNEIYTGNRDGKVHVWSN</sequence>
<evidence type="ECO:0000313" key="2">
    <source>
        <dbReference type="EMBL" id="CAD8739386.1"/>
    </source>
</evidence>
<proteinExistence type="predicted"/>
<dbReference type="InterPro" id="IPR001680">
    <property type="entry name" value="WD40_rpt"/>
</dbReference>
<organism evidence="2">
    <name type="scientific">Hemiselmis andersenii</name>
    <name type="common">Cryptophyte alga</name>
    <dbReference type="NCBI Taxonomy" id="464988"/>
    <lineage>
        <taxon>Eukaryota</taxon>
        <taxon>Cryptophyceae</taxon>
        <taxon>Cryptomonadales</taxon>
        <taxon>Hemiselmidaceae</taxon>
        <taxon>Hemiselmis</taxon>
    </lineage>
</organism>